<dbReference type="Gene3D" id="3.30.560.10">
    <property type="entry name" value="Glucose Oxidase, domain 3"/>
    <property type="match status" value="1"/>
</dbReference>
<name>A0A0K1PKT9_9BACT</name>
<organism evidence="8 9">
    <name type="scientific">Labilithrix luteola</name>
    <dbReference type="NCBI Taxonomy" id="1391654"/>
    <lineage>
        <taxon>Bacteria</taxon>
        <taxon>Pseudomonadati</taxon>
        <taxon>Myxococcota</taxon>
        <taxon>Polyangia</taxon>
        <taxon>Polyangiales</taxon>
        <taxon>Labilitrichaceae</taxon>
        <taxon>Labilithrix</taxon>
    </lineage>
</organism>
<dbReference type="Gene3D" id="3.50.50.60">
    <property type="entry name" value="FAD/NAD(P)-binding domain"/>
    <property type="match status" value="2"/>
</dbReference>
<evidence type="ECO:0000256" key="3">
    <source>
        <dbReference type="ARBA" id="ARBA00022630"/>
    </source>
</evidence>
<evidence type="ECO:0000313" key="9">
    <source>
        <dbReference type="Proteomes" id="UP000064967"/>
    </source>
</evidence>
<dbReference type="PROSITE" id="PS00623">
    <property type="entry name" value="GMC_OXRED_1"/>
    <property type="match status" value="1"/>
</dbReference>
<dbReference type="AlphaFoldDB" id="A0A0K1PKT9"/>
<feature type="domain" description="Glucose-methanol-choline oxidoreductase N-terminal" evidence="7">
    <location>
        <begin position="90"/>
        <end position="104"/>
    </location>
</feature>
<comment type="similarity">
    <text evidence="2 5">Belongs to the GMC oxidoreductase family.</text>
</comment>
<protein>
    <submittedName>
        <fullName evidence="8">Choline dehydrogenase</fullName>
    </submittedName>
</protein>
<keyword evidence="9" id="KW-1185">Reference proteome</keyword>
<evidence type="ECO:0000259" key="7">
    <source>
        <dbReference type="PROSITE" id="PS00624"/>
    </source>
</evidence>
<evidence type="ECO:0000313" key="8">
    <source>
        <dbReference type="EMBL" id="AKU94145.1"/>
    </source>
</evidence>
<dbReference type="GO" id="GO:0016614">
    <property type="term" value="F:oxidoreductase activity, acting on CH-OH group of donors"/>
    <property type="evidence" value="ECO:0007669"/>
    <property type="project" value="InterPro"/>
</dbReference>
<keyword evidence="4 5" id="KW-0274">FAD</keyword>
<dbReference type="InterPro" id="IPR036188">
    <property type="entry name" value="FAD/NAD-bd_sf"/>
</dbReference>
<reference evidence="8 9" key="1">
    <citation type="submission" date="2015-08" db="EMBL/GenBank/DDBJ databases">
        <authorList>
            <person name="Babu N.S."/>
            <person name="Beckwith C.J."/>
            <person name="Beseler K.G."/>
            <person name="Brison A."/>
            <person name="Carone J.V."/>
            <person name="Caskin T.P."/>
            <person name="Diamond M."/>
            <person name="Durham M.E."/>
            <person name="Foxe J.M."/>
            <person name="Go M."/>
            <person name="Henderson B.A."/>
            <person name="Jones I.B."/>
            <person name="McGettigan J.A."/>
            <person name="Micheletti S.J."/>
            <person name="Nasrallah M.E."/>
            <person name="Ortiz D."/>
            <person name="Piller C.R."/>
            <person name="Privatt S.R."/>
            <person name="Schneider S.L."/>
            <person name="Sharp S."/>
            <person name="Smith T.C."/>
            <person name="Stanton J.D."/>
            <person name="Ullery H.E."/>
            <person name="Wilson R.J."/>
            <person name="Serrano M.G."/>
            <person name="Buck G."/>
            <person name="Lee V."/>
            <person name="Wang Y."/>
            <person name="Carvalho R."/>
            <person name="Voegtly L."/>
            <person name="Shi R."/>
            <person name="Duckworth R."/>
            <person name="Johnson A."/>
            <person name="Loviza R."/>
            <person name="Walstead R."/>
            <person name="Shah Z."/>
            <person name="Kiflezghi M."/>
            <person name="Wade K."/>
            <person name="Ball S.L."/>
            <person name="Bradley K.W."/>
            <person name="Asai D.J."/>
            <person name="Bowman C.A."/>
            <person name="Russell D.A."/>
            <person name="Pope W.H."/>
            <person name="Jacobs-Sera D."/>
            <person name="Hendrix R.W."/>
            <person name="Hatfull G.F."/>
        </authorList>
    </citation>
    <scope>NUCLEOTIDE SEQUENCE [LARGE SCALE GENOMIC DNA]</scope>
    <source>
        <strain evidence="8 9">DSM 27648</strain>
    </source>
</reference>
<dbReference type="Pfam" id="PF00732">
    <property type="entry name" value="GMC_oxred_N"/>
    <property type="match status" value="1"/>
</dbReference>
<gene>
    <name evidence="8" type="ORF">AKJ09_00809</name>
</gene>
<dbReference type="SUPFAM" id="SSF54373">
    <property type="entry name" value="FAD-linked reductases, C-terminal domain"/>
    <property type="match status" value="1"/>
</dbReference>
<proteinExistence type="inferred from homology"/>
<evidence type="ECO:0000256" key="5">
    <source>
        <dbReference type="RuleBase" id="RU003968"/>
    </source>
</evidence>
<feature type="domain" description="Glucose-methanol-choline oxidoreductase N-terminal" evidence="6">
    <location>
        <begin position="2"/>
        <end position="25"/>
    </location>
</feature>
<dbReference type="EMBL" id="CP012333">
    <property type="protein sequence ID" value="AKU94145.1"/>
    <property type="molecule type" value="Genomic_DNA"/>
</dbReference>
<keyword evidence="3 5" id="KW-0285">Flavoprotein</keyword>
<dbReference type="PANTHER" id="PTHR11552">
    <property type="entry name" value="GLUCOSE-METHANOL-CHOLINE GMC OXIDOREDUCTASE"/>
    <property type="match status" value="1"/>
</dbReference>
<dbReference type="PANTHER" id="PTHR11552:SF147">
    <property type="entry name" value="CHOLINE DEHYDROGENASE, MITOCHONDRIAL"/>
    <property type="match status" value="1"/>
</dbReference>
<evidence type="ECO:0000259" key="6">
    <source>
        <dbReference type="PROSITE" id="PS00623"/>
    </source>
</evidence>
<dbReference type="Proteomes" id="UP000064967">
    <property type="component" value="Chromosome"/>
</dbReference>
<dbReference type="Pfam" id="PF05199">
    <property type="entry name" value="GMC_oxred_C"/>
    <property type="match status" value="1"/>
</dbReference>
<dbReference type="GO" id="GO:0050660">
    <property type="term" value="F:flavin adenine dinucleotide binding"/>
    <property type="evidence" value="ECO:0007669"/>
    <property type="project" value="InterPro"/>
</dbReference>
<dbReference type="InterPro" id="IPR007867">
    <property type="entry name" value="GMC_OxRtase_C"/>
</dbReference>
<dbReference type="PATRIC" id="fig|1391654.3.peg.819"/>
<evidence type="ECO:0000256" key="2">
    <source>
        <dbReference type="ARBA" id="ARBA00010790"/>
    </source>
</evidence>
<evidence type="ECO:0000256" key="4">
    <source>
        <dbReference type="ARBA" id="ARBA00022827"/>
    </source>
</evidence>
<sequence length="344" mass="37314">MGKVLGGGSSINVSTWSRGHRVDWDDYAAAASVFRSYSYPRMDQPNLTVLTGALVTRILFEQRRATGVEFSYKGKVLHAEARLEVILSLGAIQTPKLLMQSGIGDQAELGKFDIPVLQNLTGVGRNLHDHVALGCVWEATEKPLPTAPRGQAACFWKTDPARSAPNIFTYARRGAWVTRENEPQFRPPASAWSLAIGMRPASRGAIHLTGPNASDPLEIQANYLADPRDLKDLMTGIGQAREIGNAPALQSYVKREVAPGNLDEAGLARFIRNGLVTFWHQCGTAKMGRDAMSVVDRKLKVHGLDGLRVADASVLPRVTTGNTMAPCVVIGERAAAILQEEHDA</sequence>
<dbReference type="KEGG" id="llu:AKJ09_00809"/>
<evidence type="ECO:0000256" key="1">
    <source>
        <dbReference type="ARBA" id="ARBA00001974"/>
    </source>
</evidence>
<dbReference type="STRING" id="1391654.AKJ09_00809"/>
<dbReference type="PROSITE" id="PS00624">
    <property type="entry name" value="GMC_OXRED_2"/>
    <property type="match status" value="1"/>
</dbReference>
<dbReference type="InterPro" id="IPR000172">
    <property type="entry name" value="GMC_OxRdtase_N"/>
</dbReference>
<comment type="cofactor">
    <cofactor evidence="1">
        <name>FAD</name>
        <dbReference type="ChEBI" id="CHEBI:57692"/>
    </cofactor>
</comment>
<dbReference type="SUPFAM" id="SSF51905">
    <property type="entry name" value="FAD/NAD(P)-binding domain"/>
    <property type="match status" value="1"/>
</dbReference>
<dbReference type="InterPro" id="IPR012132">
    <property type="entry name" value="GMC_OxRdtase"/>
</dbReference>
<accession>A0A0K1PKT9</accession>